<name>A0A5B1CKF3_9BACT</name>
<comment type="caution">
    <text evidence="1">The sequence shown here is derived from an EMBL/GenBank/DDBJ whole genome shotgun (WGS) entry which is preliminary data.</text>
</comment>
<reference evidence="1 2" key="1">
    <citation type="submission" date="2019-08" db="EMBL/GenBank/DDBJ databases">
        <title>Deep-cultivation of Planctomycetes and their phenomic and genomic characterization uncovers novel biology.</title>
        <authorList>
            <person name="Wiegand S."/>
            <person name="Jogler M."/>
            <person name="Boedeker C."/>
            <person name="Pinto D."/>
            <person name="Vollmers J."/>
            <person name="Rivas-Marin E."/>
            <person name="Kohn T."/>
            <person name="Peeters S.H."/>
            <person name="Heuer A."/>
            <person name="Rast P."/>
            <person name="Oberbeckmann S."/>
            <person name="Bunk B."/>
            <person name="Jeske O."/>
            <person name="Meyerdierks A."/>
            <person name="Storesund J.E."/>
            <person name="Kallscheuer N."/>
            <person name="Luecker S."/>
            <person name="Lage O.M."/>
            <person name="Pohl T."/>
            <person name="Merkel B.J."/>
            <person name="Hornburger P."/>
            <person name="Mueller R.-W."/>
            <person name="Bruemmer F."/>
            <person name="Labrenz M."/>
            <person name="Spormann A.M."/>
            <person name="Op Den Camp H."/>
            <person name="Overmann J."/>
            <person name="Amann R."/>
            <person name="Jetten M.S.M."/>
            <person name="Mascher T."/>
            <person name="Medema M.H."/>
            <person name="Devos D.P."/>
            <person name="Kaster A.-K."/>
            <person name="Ovreas L."/>
            <person name="Rohde M."/>
            <person name="Galperin M.Y."/>
            <person name="Jogler C."/>
        </authorList>
    </citation>
    <scope>NUCLEOTIDE SEQUENCE [LARGE SCALE GENOMIC DNA]</scope>
    <source>
        <strain evidence="1 2">LF1</strain>
    </source>
</reference>
<accession>A0A5B1CKF3</accession>
<organism evidence="1 2">
    <name type="scientific">Rubripirellula obstinata</name>
    <dbReference type="NCBI Taxonomy" id="406547"/>
    <lineage>
        <taxon>Bacteria</taxon>
        <taxon>Pseudomonadati</taxon>
        <taxon>Planctomycetota</taxon>
        <taxon>Planctomycetia</taxon>
        <taxon>Pirellulales</taxon>
        <taxon>Pirellulaceae</taxon>
        <taxon>Rubripirellula</taxon>
    </lineage>
</organism>
<gene>
    <name evidence="1" type="ORF">LF1_25580</name>
</gene>
<evidence type="ECO:0000313" key="2">
    <source>
        <dbReference type="Proteomes" id="UP000322699"/>
    </source>
</evidence>
<dbReference type="Proteomes" id="UP000322699">
    <property type="component" value="Unassembled WGS sequence"/>
</dbReference>
<keyword evidence="2" id="KW-1185">Reference proteome</keyword>
<proteinExistence type="predicted"/>
<evidence type="ECO:0000313" key="1">
    <source>
        <dbReference type="EMBL" id="KAA1260020.1"/>
    </source>
</evidence>
<protein>
    <submittedName>
        <fullName evidence="1">Uncharacterized protein</fullName>
    </submittedName>
</protein>
<sequence>MGMRRDGYKASNRTINRDLCRCLYGVVEPLIGANSTLISQQQNHTFGGEQ</sequence>
<dbReference type="EMBL" id="VRLW01000001">
    <property type="protein sequence ID" value="KAA1260020.1"/>
    <property type="molecule type" value="Genomic_DNA"/>
</dbReference>
<dbReference type="AlphaFoldDB" id="A0A5B1CKF3"/>